<keyword evidence="4" id="KW-0902">Two-component regulatory system</keyword>
<evidence type="ECO:0000256" key="8">
    <source>
        <dbReference type="ARBA" id="ARBA00067337"/>
    </source>
</evidence>
<evidence type="ECO:0000313" key="14">
    <source>
        <dbReference type="Proteomes" id="UP000036938"/>
    </source>
</evidence>
<keyword evidence="14" id="KW-1185">Reference proteome</keyword>
<dbReference type="InterPro" id="IPR036388">
    <property type="entry name" value="WH-like_DNA-bd_sf"/>
</dbReference>
<evidence type="ECO:0000256" key="3">
    <source>
        <dbReference type="ARBA" id="ARBA00022553"/>
    </source>
</evidence>
<dbReference type="InterPro" id="IPR001867">
    <property type="entry name" value="OmpR/PhoB-type_DNA-bd"/>
</dbReference>
<dbReference type="AlphaFoldDB" id="A0A0L1JKB3"/>
<dbReference type="Proteomes" id="UP000036938">
    <property type="component" value="Unassembled WGS sequence"/>
</dbReference>
<keyword evidence="6 10" id="KW-0238">DNA-binding</keyword>
<organism evidence="13 14">
    <name type="scientific">Pseudaestuariivita atlantica</name>
    <dbReference type="NCBI Taxonomy" id="1317121"/>
    <lineage>
        <taxon>Bacteria</taxon>
        <taxon>Pseudomonadati</taxon>
        <taxon>Pseudomonadota</taxon>
        <taxon>Alphaproteobacteria</taxon>
        <taxon>Rhodobacterales</taxon>
        <taxon>Paracoccaceae</taxon>
        <taxon>Pseudaestuariivita</taxon>
    </lineage>
</organism>
<evidence type="ECO:0000256" key="5">
    <source>
        <dbReference type="ARBA" id="ARBA00023015"/>
    </source>
</evidence>
<keyword evidence="2" id="KW-0963">Cytoplasm</keyword>
<dbReference type="Gene3D" id="3.40.50.2300">
    <property type="match status" value="1"/>
</dbReference>
<dbReference type="STRING" id="1317121.ATO11_18530"/>
<sequence>MTSNTILIVDDEPKVRLLLRRCLESDGFTVVEAEDEPGTLAAVSGRPVQLVTLDVNLGGENGLEIAKRIRQRSDVPIIMVSGRDDVIDRVVGLEVGADDYITKPFHVREVLARVRSVLRRTDQMENAQPSAPRVSGEQTTSVEAVTFDGMIAYLDRFELLDRDGAQVEMTSGDFRLLAIFLGSPKRMLSRDRIMDLLHGTEWTPFDRTIDNQVARLRKKIERDPTSPSLIKTVRGIGYMFAMDVKQTED</sequence>
<comment type="caution">
    <text evidence="13">The sequence shown here is derived from an EMBL/GenBank/DDBJ whole genome shotgun (WGS) entry which is preliminary data.</text>
</comment>
<dbReference type="Pfam" id="PF00486">
    <property type="entry name" value="Trans_reg_C"/>
    <property type="match status" value="1"/>
</dbReference>
<dbReference type="InterPro" id="IPR001789">
    <property type="entry name" value="Sig_transdc_resp-reg_receiver"/>
</dbReference>
<evidence type="ECO:0000259" key="11">
    <source>
        <dbReference type="PROSITE" id="PS50110"/>
    </source>
</evidence>
<evidence type="ECO:0000256" key="4">
    <source>
        <dbReference type="ARBA" id="ARBA00023012"/>
    </source>
</evidence>
<keyword evidence="5" id="KW-0805">Transcription regulation</keyword>
<dbReference type="PANTHER" id="PTHR48111">
    <property type="entry name" value="REGULATOR OF RPOS"/>
    <property type="match status" value="1"/>
</dbReference>
<evidence type="ECO:0000256" key="2">
    <source>
        <dbReference type="ARBA" id="ARBA00022490"/>
    </source>
</evidence>
<dbReference type="InterPro" id="IPR016032">
    <property type="entry name" value="Sig_transdc_resp-reg_C-effctor"/>
</dbReference>
<dbReference type="OrthoDB" id="9802426at2"/>
<feature type="domain" description="Response regulatory" evidence="11">
    <location>
        <begin position="5"/>
        <end position="118"/>
    </location>
</feature>
<dbReference type="Gene3D" id="1.10.10.10">
    <property type="entry name" value="Winged helix-like DNA-binding domain superfamily/Winged helix DNA-binding domain"/>
    <property type="match status" value="1"/>
</dbReference>
<accession>A0A0L1JKB3</accession>
<dbReference type="PANTHER" id="PTHR48111:SF4">
    <property type="entry name" value="DNA-BINDING DUAL TRANSCRIPTIONAL REGULATOR OMPR"/>
    <property type="match status" value="1"/>
</dbReference>
<dbReference type="PROSITE" id="PS50110">
    <property type="entry name" value="RESPONSE_REGULATORY"/>
    <property type="match status" value="1"/>
</dbReference>
<gene>
    <name evidence="13" type="ORF">ATO11_18530</name>
</gene>
<evidence type="ECO:0000256" key="7">
    <source>
        <dbReference type="ARBA" id="ARBA00023163"/>
    </source>
</evidence>
<dbReference type="Pfam" id="PF00072">
    <property type="entry name" value="Response_reg"/>
    <property type="match status" value="1"/>
</dbReference>
<proteinExistence type="predicted"/>
<dbReference type="InterPro" id="IPR011006">
    <property type="entry name" value="CheY-like_superfamily"/>
</dbReference>
<evidence type="ECO:0000313" key="13">
    <source>
        <dbReference type="EMBL" id="KNG92186.1"/>
    </source>
</evidence>
<dbReference type="Gene3D" id="6.10.250.690">
    <property type="match status" value="1"/>
</dbReference>
<evidence type="ECO:0000256" key="6">
    <source>
        <dbReference type="ARBA" id="ARBA00023125"/>
    </source>
</evidence>
<dbReference type="GO" id="GO:0000976">
    <property type="term" value="F:transcription cis-regulatory region binding"/>
    <property type="evidence" value="ECO:0007669"/>
    <property type="project" value="TreeGrafter"/>
</dbReference>
<dbReference type="CDD" id="cd00383">
    <property type="entry name" value="trans_reg_C"/>
    <property type="match status" value="1"/>
</dbReference>
<feature type="DNA-binding region" description="OmpR/PhoB-type" evidence="10">
    <location>
        <begin position="142"/>
        <end position="242"/>
    </location>
</feature>
<dbReference type="SUPFAM" id="SSF52172">
    <property type="entry name" value="CheY-like"/>
    <property type="match status" value="1"/>
</dbReference>
<dbReference type="GO" id="GO:0005829">
    <property type="term" value="C:cytosol"/>
    <property type="evidence" value="ECO:0007669"/>
    <property type="project" value="TreeGrafter"/>
</dbReference>
<evidence type="ECO:0000256" key="10">
    <source>
        <dbReference type="PROSITE-ProRule" id="PRU01091"/>
    </source>
</evidence>
<evidence type="ECO:0000256" key="9">
    <source>
        <dbReference type="PROSITE-ProRule" id="PRU00169"/>
    </source>
</evidence>
<dbReference type="PROSITE" id="PS51755">
    <property type="entry name" value="OMPR_PHOB"/>
    <property type="match status" value="1"/>
</dbReference>
<dbReference type="GO" id="GO:0032993">
    <property type="term" value="C:protein-DNA complex"/>
    <property type="evidence" value="ECO:0007669"/>
    <property type="project" value="TreeGrafter"/>
</dbReference>
<feature type="domain" description="OmpR/PhoB-type" evidence="12">
    <location>
        <begin position="142"/>
        <end position="242"/>
    </location>
</feature>
<evidence type="ECO:0000259" key="12">
    <source>
        <dbReference type="PROSITE" id="PS51755"/>
    </source>
</evidence>
<keyword evidence="3 9" id="KW-0597">Phosphoprotein</keyword>
<comment type="subcellular location">
    <subcellularLocation>
        <location evidence="1">Cytoplasm</location>
    </subcellularLocation>
</comment>
<dbReference type="GO" id="GO:0006355">
    <property type="term" value="P:regulation of DNA-templated transcription"/>
    <property type="evidence" value="ECO:0007669"/>
    <property type="project" value="InterPro"/>
</dbReference>
<dbReference type="SMART" id="SM00448">
    <property type="entry name" value="REC"/>
    <property type="match status" value="1"/>
</dbReference>
<keyword evidence="7" id="KW-0804">Transcription</keyword>
<dbReference type="FunFam" id="1.10.10.10:FF:000099">
    <property type="entry name" value="Two-component system response regulator TorR"/>
    <property type="match status" value="1"/>
</dbReference>
<dbReference type="InterPro" id="IPR039420">
    <property type="entry name" value="WalR-like"/>
</dbReference>
<dbReference type="RefSeq" id="WP_050532413.1">
    <property type="nucleotide sequence ID" value="NZ_AQQZ01000012.1"/>
</dbReference>
<dbReference type="SMART" id="SM00862">
    <property type="entry name" value="Trans_reg_C"/>
    <property type="match status" value="1"/>
</dbReference>
<dbReference type="SUPFAM" id="SSF46894">
    <property type="entry name" value="C-terminal effector domain of the bipartite response regulators"/>
    <property type="match status" value="1"/>
</dbReference>
<evidence type="ECO:0000256" key="1">
    <source>
        <dbReference type="ARBA" id="ARBA00004496"/>
    </source>
</evidence>
<reference evidence="13 14" key="1">
    <citation type="journal article" date="2015" name="Int. J. Syst. Evol. Microbiol.">
        <title>Aestuariivita atlantica sp. nov., isolated from deep sea sediment of the Atlantic Ocean.</title>
        <authorList>
            <person name="Li G."/>
            <person name="Lai Q."/>
            <person name="Du Y."/>
            <person name="Liu X."/>
            <person name="Sun F."/>
            <person name="Shao Z."/>
        </authorList>
    </citation>
    <scope>NUCLEOTIDE SEQUENCE [LARGE SCALE GENOMIC DNA]</scope>
    <source>
        <strain evidence="13 14">22II-S11-z3</strain>
    </source>
</reference>
<feature type="modified residue" description="4-aspartylphosphate" evidence="9">
    <location>
        <position position="54"/>
    </location>
</feature>
<dbReference type="GO" id="GO:0000156">
    <property type="term" value="F:phosphorelay response regulator activity"/>
    <property type="evidence" value="ECO:0007669"/>
    <property type="project" value="TreeGrafter"/>
</dbReference>
<protein>
    <recommendedName>
        <fullName evidence="8">Regulatory protein VirG</fullName>
    </recommendedName>
</protein>
<name>A0A0L1JKB3_9RHOB</name>
<dbReference type="EMBL" id="AQQZ01000012">
    <property type="protein sequence ID" value="KNG92186.1"/>
    <property type="molecule type" value="Genomic_DNA"/>
</dbReference>